<dbReference type="RefSeq" id="WP_324273792.1">
    <property type="nucleotide sequence ID" value="NZ_CP141261.1"/>
</dbReference>
<keyword evidence="1" id="KW-0812">Transmembrane</keyword>
<accession>A0ABZ1AYD1</accession>
<reference evidence="2 3" key="1">
    <citation type="submission" date="2023-12" db="EMBL/GenBank/DDBJ databases">
        <title>Blastococcus brunescens sp. nov., an actonobacterium isolated from sandstone collected in sahara desert.</title>
        <authorList>
            <person name="Gtari M."/>
            <person name="Ghodhbane F."/>
        </authorList>
    </citation>
    <scope>NUCLEOTIDE SEQUENCE [LARGE SCALE GENOMIC DNA]</scope>
    <source>
        <strain evidence="2 3">BMG 8361</strain>
    </source>
</reference>
<evidence type="ECO:0000313" key="2">
    <source>
        <dbReference type="EMBL" id="WRL62438.1"/>
    </source>
</evidence>
<proteinExistence type="predicted"/>
<keyword evidence="1" id="KW-1133">Transmembrane helix</keyword>
<feature type="transmembrane region" description="Helical" evidence="1">
    <location>
        <begin position="25"/>
        <end position="48"/>
    </location>
</feature>
<keyword evidence="3" id="KW-1185">Reference proteome</keyword>
<feature type="transmembrane region" description="Helical" evidence="1">
    <location>
        <begin position="72"/>
        <end position="98"/>
    </location>
</feature>
<protein>
    <submittedName>
        <fullName evidence="2">Uncharacterized protein</fullName>
    </submittedName>
</protein>
<evidence type="ECO:0000313" key="3">
    <source>
        <dbReference type="Proteomes" id="UP001324287"/>
    </source>
</evidence>
<gene>
    <name evidence="2" type="ORF">U6N30_20775</name>
</gene>
<keyword evidence="1" id="KW-0472">Membrane</keyword>
<organism evidence="2 3">
    <name type="scientific">Blastococcus brunescens</name>
    <dbReference type="NCBI Taxonomy" id="1564165"/>
    <lineage>
        <taxon>Bacteria</taxon>
        <taxon>Bacillati</taxon>
        <taxon>Actinomycetota</taxon>
        <taxon>Actinomycetes</taxon>
        <taxon>Geodermatophilales</taxon>
        <taxon>Geodermatophilaceae</taxon>
        <taxon>Blastococcus</taxon>
    </lineage>
</organism>
<sequence>MTSGVVWDAGVPEQTRVVSIGRPPWWLMLLAFVVGGLITVDLLAGGVLERTDLRVSEIIGGWGLRDSSAYPVVWAITQLGGRATILVVLAILVGYLAWRRRTWLPCSASCSPSARSPSGCTR</sequence>
<evidence type="ECO:0000256" key="1">
    <source>
        <dbReference type="SAM" id="Phobius"/>
    </source>
</evidence>
<name>A0ABZ1AYD1_9ACTN</name>
<dbReference type="EMBL" id="CP141261">
    <property type="protein sequence ID" value="WRL62438.1"/>
    <property type="molecule type" value="Genomic_DNA"/>
</dbReference>
<dbReference type="Proteomes" id="UP001324287">
    <property type="component" value="Chromosome"/>
</dbReference>